<dbReference type="PROSITE" id="PS50883">
    <property type="entry name" value="EAL"/>
    <property type="match status" value="1"/>
</dbReference>
<protein>
    <submittedName>
        <fullName evidence="2">Signal transduction protein</fullName>
    </submittedName>
</protein>
<gene>
    <name evidence="2" type="primary">cph2_1</name>
    <name evidence="2" type="ORF">NCTC10308_00018</name>
</gene>
<accession>A0A376BDQ7</accession>
<dbReference type="RefSeq" id="WP_228710188.1">
    <property type="nucleotide sequence ID" value="NZ_UFRV01000002.1"/>
</dbReference>
<reference evidence="2 3" key="1">
    <citation type="submission" date="2018-06" db="EMBL/GenBank/DDBJ databases">
        <authorList>
            <consortium name="Pathogen Informatics"/>
            <person name="Doyle S."/>
        </authorList>
    </citation>
    <scope>NUCLEOTIDE SEQUENCE [LARGE SCALE GENOMIC DNA]</scope>
    <source>
        <strain evidence="2 3">NCTC10308</strain>
    </source>
</reference>
<dbReference type="CDD" id="cd01948">
    <property type="entry name" value="EAL"/>
    <property type="match status" value="1"/>
</dbReference>
<organism evidence="2 3">
    <name type="scientific">Acinetobacter johnsonii</name>
    <dbReference type="NCBI Taxonomy" id="40214"/>
    <lineage>
        <taxon>Bacteria</taxon>
        <taxon>Pseudomonadati</taxon>
        <taxon>Pseudomonadota</taxon>
        <taxon>Gammaproteobacteria</taxon>
        <taxon>Moraxellales</taxon>
        <taxon>Moraxellaceae</taxon>
        <taxon>Acinetobacter</taxon>
    </lineage>
</organism>
<sequence length="104" mass="11560">MRIALDDFGTGHSSLTHLREYPVDIIKVDCSFVQRLSDDKSIYAIVEGLAKLGPLLSMDIVAEGIETEMQLQLLRDMGCHIGQGYLFSPPVCAQQAEMQLLNLH</sequence>
<dbReference type="Pfam" id="PF00563">
    <property type="entry name" value="EAL"/>
    <property type="match status" value="1"/>
</dbReference>
<dbReference type="Proteomes" id="UP000254227">
    <property type="component" value="Unassembled WGS sequence"/>
</dbReference>
<dbReference type="InterPro" id="IPR050706">
    <property type="entry name" value="Cyclic-di-GMP_PDE-like"/>
</dbReference>
<dbReference type="InterPro" id="IPR001633">
    <property type="entry name" value="EAL_dom"/>
</dbReference>
<dbReference type="InterPro" id="IPR035919">
    <property type="entry name" value="EAL_sf"/>
</dbReference>
<evidence type="ECO:0000313" key="2">
    <source>
        <dbReference type="EMBL" id="SSX66653.1"/>
    </source>
</evidence>
<dbReference type="PANTHER" id="PTHR33121">
    <property type="entry name" value="CYCLIC DI-GMP PHOSPHODIESTERASE PDEF"/>
    <property type="match status" value="1"/>
</dbReference>
<dbReference type="PANTHER" id="PTHR33121:SF70">
    <property type="entry name" value="SIGNALING PROTEIN YKOW"/>
    <property type="match status" value="1"/>
</dbReference>
<dbReference type="Gene3D" id="3.20.20.450">
    <property type="entry name" value="EAL domain"/>
    <property type="match status" value="1"/>
</dbReference>
<dbReference type="GO" id="GO:0071111">
    <property type="term" value="F:cyclic-guanylate-specific phosphodiesterase activity"/>
    <property type="evidence" value="ECO:0007669"/>
    <property type="project" value="InterPro"/>
</dbReference>
<feature type="domain" description="EAL" evidence="1">
    <location>
        <begin position="1"/>
        <end position="104"/>
    </location>
</feature>
<dbReference type="SUPFAM" id="SSF141868">
    <property type="entry name" value="EAL domain-like"/>
    <property type="match status" value="1"/>
</dbReference>
<name>A0A376BDQ7_ACIJO</name>
<dbReference type="AlphaFoldDB" id="A0A376BDQ7"/>
<proteinExistence type="predicted"/>
<dbReference type="SMART" id="SM00052">
    <property type="entry name" value="EAL"/>
    <property type="match status" value="1"/>
</dbReference>
<evidence type="ECO:0000313" key="3">
    <source>
        <dbReference type="Proteomes" id="UP000254227"/>
    </source>
</evidence>
<evidence type="ECO:0000259" key="1">
    <source>
        <dbReference type="PROSITE" id="PS50883"/>
    </source>
</evidence>
<dbReference type="EMBL" id="UFRV01000002">
    <property type="protein sequence ID" value="SSX66653.1"/>
    <property type="molecule type" value="Genomic_DNA"/>
</dbReference>